<feature type="region of interest" description="Disordered" evidence="1">
    <location>
        <begin position="90"/>
        <end position="109"/>
    </location>
</feature>
<evidence type="ECO:0000313" key="3">
    <source>
        <dbReference type="Proteomes" id="UP000273515"/>
    </source>
</evidence>
<gene>
    <name evidence="2" type="ORF">vBLenPICBM2__54</name>
</gene>
<dbReference type="PRINTS" id="PR00833">
    <property type="entry name" value="POAALLERGEN"/>
</dbReference>
<dbReference type="Proteomes" id="UP000273515">
    <property type="component" value="Segment"/>
</dbReference>
<name>A0A3G2YRY7_9CAUD</name>
<keyword evidence="3" id="KW-1185">Reference proteome</keyword>
<proteinExistence type="predicted"/>
<protein>
    <submittedName>
        <fullName evidence="2">Tail protein</fullName>
    </submittedName>
</protein>
<evidence type="ECO:0000313" key="2">
    <source>
        <dbReference type="EMBL" id="AYP28113.1"/>
    </source>
</evidence>
<organism evidence="2 3">
    <name type="scientific">Lentibacter phage vB_LenP_ICBM2</name>
    <dbReference type="NCBI Taxonomy" id="2847823"/>
    <lineage>
        <taxon>Viruses</taxon>
        <taxon>Duplodnaviria</taxon>
        <taxon>Heunggongvirae</taxon>
        <taxon>Uroviricota</taxon>
        <taxon>Caudoviricetes</taxon>
        <taxon>Zobellviridae</taxon>
        <taxon>Cobavirinae</taxon>
        <taxon>Veravirus</taxon>
        <taxon>Veravirus septentrionalis</taxon>
    </lineage>
</organism>
<reference evidence="2 3" key="2">
    <citation type="journal article" date="2019" name="ISME J.">
        <title>Cobaviruses - a new globally distributed phage group infecting Rhodobacteraceae in marine ecosystems.</title>
        <authorList>
            <person name="Bischoff V."/>
            <person name="Bunk B."/>
            <person name="Meier-Kolthoff J.P."/>
            <person name="Sproer C."/>
            <person name="Poehlein A."/>
            <person name="Dogs M."/>
            <person name="Nguyen M."/>
            <person name="Petersen J."/>
            <person name="Daniel R."/>
            <person name="Overmann J."/>
            <person name="Goker M."/>
            <person name="Simon M."/>
            <person name="Brinkhoff T."/>
            <person name="Moraru C."/>
        </authorList>
    </citation>
    <scope>NUCLEOTIDE SEQUENCE [LARGE SCALE GENOMIC DNA]</scope>
</reference>
<dbReference type="EMBL" id="MF431616">
    <property type="protein sequence ID" value="AYP28113.1"/>
    <property type="molecule type" value="Genomic_DNA"/>
</dbReference>
<accession>A0A3G2YRY7</accession>
<sequence length="425" mass="41912">MAKKPTVTTIASGYASTTTLNSNFEALREGFDNTLSLDGSTPNAMQADLDLNGNDIINAGSILVDGDDLLALTQASLTAAQTALTAAELAETNAETSETNAATSATSASTSASNAATSASQAASSAVAASGSATASAASVVAAESAEVGAETAETNAAASAAAASTSATNAATSATNAASSATAAAGSASTATAASDAALAALDSFDDRYLGQKASDPTLDNDGNPLVTGALYFNTTDGTMKVYEGSSWVAAYASISGALLATNNLSDLVDASAARTNLGLATVATTGAYSDLTGTPAPYADADVDTHLNTGTAATGEYLSWNGADYDWATVPAGYADADVDTHLNTGTATTDQVLAWSGSDYDWVDASAGATGGGTDKIFIENGQVVTTNYTVTATTNAMTTGPIDINAGVTVTVETGGRWVVI</sequence>
<evidence type="ECO:0000256" key="1">
    <source>
        <dbReference type="SAM" id="MobiDB-lite"/>
    </source>
</evidence>
<reference evidence="3" key="1">
    <citation type="submission" date="2017-07" db="EMBL/GenBank/DDBJ databases">
        <title>Cobaviruses - a newly discovered phage group infecting protist-associated Rhodobacteraceae is ubiquitous in highly productive marine areas.</title>
        <authorList>
            <person name="Bischoff V."/>
            <person name="Bunk B."/>
            <person name="Meier-Kolthoff J."/>
            <person name="Sproer C."/>
            <person name="Poehlein A."/>
            <person name="Dogs M."/>
            <person name="Daniel R."/>
            <person name="Overmann J."/>
            <person name="Goker M."/>
            <person name="Simon M."/>
            <person name="Brinkhoff T."/>
            <person name="Moraru C."/>
        </authorList>
    </citation>
    <scope>NUCLEOTIDE SEQUENCE [LARGE SCALE GENOMIC DNA]</scope>
</reference>